<evidence type="ECO:0000256" key="6">
    <source>
        <dbReference type="ARBA" id="ARBA00022989"/>
    </source>
</evidence>
<proteinExistence type="inferred from homology"/>
<comment type="subcellular location">
    <subcellularLocation>
        <location evidence="1">Cell membrane</location>
        <topology evidence="1">Multi-pass membrane protein</topology>
    </subcellularLocation>
</comment>
<comment type="caution">
    <text evidence="9">The sequence shown here is derived from an EMBL/GenBank/DDBJ whole genome shotgun (WGS) entry which is preliminary data.</text>
</comment>
<dbReference type="Proteomes" id="UP000075615">
    <property type="component" value="Unassembled WGS sequence"/>
</dbReference>
<feature type="transmembrane region" description="Helical" evidence="8">
    <location>
        <begin position="18"/>
        <end position="35"/>
    </location>
</feature>
<evidence type="ECO:0000256" key="7">
    <source>
        <dbReference type="ARBA" id="ARBA00023136"/>
    </source>
</evidence>
<evidence type="ECO:0000313" key="9">
    <source>
        <dbReference type="EMBL" id="KYG82306.1"/>
    </source>
</evidence>
<dbReference type="PANTHER" id="PTHR30047">
    <property type="entry name" value="HIGH-AFFINITY CHOLINE TRANSPORT PROTEIN-RELATED"/>
    <property type="match status" value="1"/>
</dbReference>
<name>A0A150XUE0_9BACT</name>
<dbReference type="OrthoDB" id="9775735at2"/>
<feature type="transmembrane region" description="Helical" evidence="8">
    <location>
        <begin position="155"/>
        <end position="172"/>
    </location>
</feature>
<dbReference type="EMBL" id="LRDB01000004">
    <property type="protein sequence ID" value="KYG82306.1"/>
    <property type="molecule type" value="Genomic_DNA"/>
</dbReference>
<accession>A0A150XUE0</accession>
<dbReference type="GO" id="GO:0005886">
    <property type="term" value="C:plasma membrane"/>
    <property type="evidence" value="ECO:0007669"/>
    <property type="project" value="UniProtKB-SubCell"/>
</dbReference>
<keyword evidence="4" id="KW-1003">Cell membrane</keyword>
<dbReference type="GO" id="GO:0022857">
    <property type="term" value="F:transmembrane transporter activity"/>
    <property type="evidence" value="ECO:0007669"/>
    <property type="project" value="InterPro"/>
</dbReference>
<keyword evidence="6 8" id="KW-1133">Transmembrane helix</keyword>
<feature type="transmembrane region" description="Helical" evidence="8">
    <location>
        <begin position="193"/>
        <end position="216"/>
    </location>
</feature>
<feature type="transmembrane region" description="Helical" evidence="8">
    <location>
        <begin position="452"/>
        <end position="475"/>
    </location>
</feature>
<evidence type="ECO:0000256" key="1">
    <source>
        <dbReference type="ARBA" id="ARBA00004651"/>
    </source>
</evidence>
<dbReference type="Pfam" id="PF02028">
    <property type="entry name" value="BCCT"/>
    <property type="match status" value="1"/>
</dbReference>
<evidence type="ECO:0000256" key="5">
    <source>
        <dbReference type="ARBA" id="ARBA00022692"/>
    </source>
</evidence>
<sequence>MSSSHQLKSLFKSFRHQVFWPPFILLLVALIYSLVDVEQFLEITSNINNFILDKFGWLFSLGTLMMLLTCLIIFFHPISKRRIGGKDAKPLLTKWRWFSIVICTTIATGIIFWGTAEPIFHVMSPPSFSGVEANTPAAGSYALSVMYLHWTFTPYAIYTIPAIMFALAFYNEKRAFSLKSTLYPFIGPNRHKWLGIGIDSICLYALVAGMAASLGAGILTLSGGIKSLFGYQSDTVLLIITLTIVAAFVISAITGLMKGIRVLSDLNIRIFIILAIFIFVFGPTGSILVQSIKSLGLYFQNLPEFNLISVLHPDDPWPKSWTSFNWANWLAWAPITALFLGRLSYGYTIKQFMVVNWILPSLFGVIWMSIFSGTAIDMQINQGIGLGELLEAAGPESIIYRVFEELPWSNIVAVVFLFTAFLSYVTAADSNTEAMGGISSTGISPETPSPPIFIKVVWGLTIGAVAFTMVSMAGIDGIKMLSNLGGLPALLLIIVVNLGLLKVLFFSKKKEVKA</sequence>
<keyword evidence="7 8" id="KW-0472">Membrane</keyword>
<gene>
    <name evidence="9" type="ORF">AWN68_15820</name>
</gene>
<evidence type="ECO:0000313" key="10">
    <source>
        <dbReference type="Proteomes" id="UP000075615"/>
    </source>
</evidence>
<feature type="transmembrane region" description="Helical" evidence="8">
    <location>
        <begin position="236"/>
        <end position="256"/>
    </location>
</feature>
<comment type="similarity">
    <text evidence="2">Belongs to the BCCT transporter (TC 2.A.15) family.</text>
</comment>
<keyword evidence="3" id="KW-0813">Transport</keyword>
<organism evidence="9 10">
    <name type="scientific">Roseivirga echinicomitans</name>
    <dbReference type="NCBI Taxonomy" id="296218"/>
    <lineage>
        <taxon>Bacteria</taxon>
        <taxon>Pseudomonadati</taxon>
        <taxon>Bacteroidota</taxon>
        <taxon>Cytophagia</taxon>
        <taxon>Cytophagales</taxon>
        <taxon>Roseivirgaceae</taxon>
        <taxon>Roseivirga</taxon>
    </lineage>
</organism>
<evidence type="ECO:0000256" key="4">
    <source>
        <dbReference type="ARBA" id="ARBA00022475"/>
    </source>
</evidence>
<feature type="transmembrane region" description="Helical" evidence="8">
    <location>
        <begin position="97"/>
        <end position="116"/>
    </location>
</feature>
<feature type="transmembrane region" description="Helical" evidence="8">
    <location>
        <begin position="357"/>
        <end position="376"/>
    </location>
</feature>
<dbReference type="PANTHER" id="PTHR30047:SF7">
    <property type="entry name" value="HIGH-AFFINITY CHOLINE TRANSPORT PROTEIN"/>
    <property type="match status" value="1"/>
</dbReference>
<feature type="transmembrane region" description="Helical" evidence="8">
    <location>
        <begin position="411"/>
        <end position="431"/>
    </location>
</feature>
<keyword evidence="5 8" id="KW-0812">Transmembrane</keyword>
<evidence type="ECO:0000256" key="3">
    <source>
        <dbReference type="ARBA" id="ARBA00022448"/>
    </source>
</evidence>
<dbReference type="STRING" id="296218.AWN68_15820"/>
<feature type="transmembrane region" description="Helical" evidence="8">
    <location>
        <begin position="487"/>
        <end position="506"/>
    </location>
</feature>
<feature type="transmembrane region" description="Helical" evidence="8">
    <location>
        <begin position="268"/>
        <end position="289"/>
    </location>
</feature>
<evidence type="ECO:0000256" key="8">
    <source>
        <dbReference type="SAM" id="Phobius"/>
    </source>
</evidence>
<dbReference type="AlphaFoldDB" id="A0A150XUE0"/>
<reference evidence="9 10" key="1">
    <citation type="submission" date="2016-01" db="EMBL/GenBank/DDBJ databases">
        <title>Genome sequencing of Roseivirga echinicomitans KMM 6058.</title>
        <authorList>
            <person name="Selvaratnam C."/>
            <person name="Thevarajoo S."/>
            <person name="Goh K.M."/>
            <person name="Ee R."/>
            <person name="Chan K.-G."/>
            <person name="Chong C.S."/>
        </authorList>
    </citation>
    <scope>NUCLEOTIDE SEQUENCE [LARGE SCALE GENOMIC DNA]</scope>
    <source>
        <strain evidence="9 10">KMM 6058</strain>
    </source>
</reference>
<feature type="transmembrane region" description="Helical" evidence="8">
    <location>
        <begin position="55"/>
        <end position="76"/>
    </location>
</feature>
<feature type="transmembrane region" description="Helical" evidence="8">
    <location>
        <begin position="326"/>
        <end position="345"/>
    </location>
</feature>
<evidence type="ECO:0000256" key="2">
    <source>
        <dbReference type="ARBA" id="ARBA00005658"/>
    </source>
</evidence>
<dbReference type="InterPro" id="IPR000060">
    <property type="entry name" value="BCCT_transptr"/>
</dbReference>
<protein>
    <submittedName>
        <fullName evidence="9">BCCT transporter</fullName>
    </submittedName>
</protein>
<keyword evidence="10" id="KW-1185">Reference proteome</keyword>